<evidence type="ECO:0000256" key="9">
    <source>
        <dbReference type="SAM" id="Phobius"/>
    </source>
</evidence>
<name>A0A2V5HSV3_9EURO</name>
<dbReference type="PANTHER" id="PTHR43399:SF4">
    <property type="entry name" value="CELL WALL-ASSOCIATED PROTEASE"/>
    <property type="match status" value="1"/>
</dbReference>
<evidence type="ECO:0000256" key="6">
    <source>
        <dbReference type="ARBA" id="ARBA00023145"/>
    </source>
</evidence>
<feature type="domain" description="DUF7580" evidence="11">
    <location>
        <begin position="206"/>
        <end position="519"/>
    </location>
</feature>
<evidence type="ECO:0000313" key="12">
    <source>
        <dbReference type="EMBL" id="PYI26891.1"/>
    </source>
</evidence>
<dbReference type="Gene3D" id="3.40.50.200">
    <property type="entry name" value="Peptidase S8/S53 domain"/>
    <property type="match status" value="1"/>
</dbReference>
<feature type="domain" description="Peptidase S8/S53" evidence="10">
    <location>
        <begin position="608"/>
        <end position="826"/>
    </location>
</feature>
<feature type="active site" description="Charge relay system" evidence="7">
    <location>
        <position position="656"/>
    </location>
</feature>
<keyword evidence="4 7" id="KW-0378">Hydrolase</keyword>
<dbReference type="Proteomes" id="UP000248817">
    <property type="component" value="Unassembled WGS sequence"/>
</dbReference>
<keyword evidence="13" id="KW-1185">Reference proteome</keyword>
<protein>
    <submittedName>
        <fullName evidence="12">Uncharacterized protein</fullName>
    </submittedName>
</protein>
<evidence type="ECO:0000259" key="10">
    <source>
        <dbReference type="Pfam" id="PF00082"/>
    </source>
</evidence>
<keyword evidence="9" id="KW-0472">Membrane</keyword>
<evidence type="ECO:0000256" key="2">
    <source>
        <dbReference type="ARBA" id="ARBA00022670"/>
    </source>
</evidence>
<dbReference type="Pfam" id="PF24476">
    <property type="entry name" value="DUF7580"/>
    <property type="match status" value="1"/>
</dbReference>
<feature type="compositionally biased region" description="Basic and acidic residues" evidence="8">
    <location>
        <begin position="532"/>
        <end position="541"/>
    </location>
</feature>
<feature type="compositionally biased region" description="Low complexity" evidence="8">
    <location>
        <begin position="548"/>
        <end position="566"/>
    </location>
</feature>
<dbReference type="GO" id="GO:0004252">
    <property type="term" value="F:serine-type endopeptidase activity"/>
    <property type="evidence" value="ECO:0007669"/>
    <property type="project" value="UniProtKB-UniRule"/>
</dbReference>
<dbReference type="SUPFAM" id="SSF52743">
    <property type="entry name" value="Subtilisin-like"/>
    <property type="match status" value="1"/>
</dbReference>
<dbReference type="InterPro" id="IPR051048">
    <property type="entry name" value="Peptidase_S8/S53_subtilisin"/>
</dbReference>
<feature type="active site" description="Charge relay system" evidence="7">
    <location>
        <position position="614"/>
    </location>
</feature>
<dbReference type="PRINTS" id="PR00723">
    <property type="entry name" value="SUBTILISIN"/>
</dbReference>
<evidence type="ECO:0000256" key="7">
    <source>
        <dbReference type="PROSITE-ProRule" id="PRU01240"/>
    </source>
</evidence>
<dbReference type="InterPro" id="IPR000209">
    <property type="entry name" value="Peptidase_S8/S53_dom"/>
</dbReference>
<dbReference type="InterPro" id="IPR036852">
    <property type="entry name" value="Peptidase_S8/S53_dom_sf"/>
</dbReference>
<evidence type="ECO:0000256" key="4">
    <source>
        <dbReference type="ARBA" id="ARBA00022801"/>
    </source>
</evidence>
<dbReference type="EMBL" id="KZ825583">
    <property type="protein sequence ID" value="PYI26891.1"/>
    <property type="molecule type" value="Genomic_DNA"/>
</dbReference>
<gene>
    <name evidence="12" type="ORF">BP00DRAFT_450761</name>
</gene>
<dbReference type="InterPro" id="IPR015500">
    <property type="entry name" value="Peptidase_S8_subtilisin-rel"/>
</dbReference>
<dbReference type="InterPro" id="IPR056002">
    <property type="entry name" value="DUF7580"/>
</dbReference>
<keyword evidence="3" id="KW-0732">Signal</keyword>
<comment type="similarity">
    <text evidence="1 7">Belongs to the peptidase S8 family.</text>
</comment>
<feature type="active site" description="Charge relay system" evidence="7">
    <location>
        <position position="811"/>
    </location>
</feature>
<sequence length="839" mass="92875">MRAVFATFLGSWPRPVADWIAQPSQDLGVPLQNDPVEVAISLSKEMGDLLEEVGQENDGLSKEANALSKNLLDVHEFLGRIQKITDPDPRIRGLALDLLHALIWIKTWPDLFEAVRRGDENLPTIWEAIGGHQQGNQKARITRALEEAPKFLVLSPLITARWIMELDRSTARSIRELDQSTTRSDEMAILIRNRGASQEDSISRDTAVTAILSALWDFSVCEGCEGSSTKQGHVGRLYLGRPERTDGAKSMLDVLISPPSLQYWQEFGCTTPQEEITSAGNAPLTRMDRTNLCTKLGEEIQARLLLLLQDGGFSRYPSAYELHHQAAPGRGVPLSRALEEYRLDIPQKIALCHAVARGFWQLYETKMMLAKWSDTTIWLMPNSDNPAGPLPCKVFISIPFALTEHELDEFSTTDLIHRCPRIFSLGVILLEICLGRPIQTPQLQQDATFFVREMNRTYGTTLKLFGDFQADDWTQYTGKFVLNQAIDACVQGGIFEFHTTMDTLQRRKILEERVVRPLEWLASSLPSNYKGNHCERKDRSKPPPPSDSPTLTSPNPVDPSQSDNSDNPPPVSQPSASFHIGSARESQSWMRKLRNISVVRQKTVKTRTCVAVLDTGCNLATEYFQGDKERPAQIKGYKDFITGAEGTQSMSDSDGHGTFMATLVAEVTLFADIYVAKVAENSDMLRSSQKRIAAAMRWAAIDNECSIISMSFAVDDDKEVIEKTVREILHKTEGRVIFLAAAGNNGAYEDPTIPARLGDVISIRSAAPKGNPSVGNPPLRPSSGLSFTAIGQDVPEMLCEHMPPGRRAGSSVATAVAAGIAALLLSTVWRNCFTGFPKR</sequence>
<feature type="transmembrane region" description="Helical" evidence="9">
    <location>
        <begin position="808"/>
        <end position="829"/>
    </location>
</feature>
<organism evidence="12 13">
    <name type="scientific">Aspergillus indologenus CBS 114.80</name>
    <dbReference type="NCBI Taxonomy" id="1450541"/>
    <lineage>
        <taxon>Eukaryota</taxon>
        <taxon>Fungi</taxon>
        <taxon>Dikarya</taxon>
        <taxon>Ascomycota</taxon>
        <taxon>Pezizomycotina</taxon>
        <taxon>Eurotiomycetes</taxon>
        <taxon>Eurotiomycetidae</taxon>
        <taxon>Eurotiales</taxon>
        <taxon>Aspergillaceae</taxon>
        <taxon>Aspergillus</taxon>
        <taxon>Aspergillus subgen. Circumdati</taxon>
    </lineage>
</organism>
<evidence type="ECO:0000313" key="13">
    <source>
        <dbReference type="Proteomes" id="UP000248817"/>
    </source>
</evidence>
<dbReference type="GO" id="GO:0006508">
    <property type="term" value="P:proteolysis"/>
    <property type="evidence" value="ECO:0007669"/>
    <property type="project" value="UniProtKB-KW"/>
</dbReference>
<keyword evidence="9" id="KW-0812">Transmembrane</keyword>
<dbReference type="CDD" id="cd00306">
    <property type="entry name" value="Peptidases_S8_S53"/>
    <property type="match status" value="1"/>
</dbReference>
<evidence type="ECO:0000259" key="11">
    <source>
        <dbReference type="Pfam" id="PF24476"/>
    </source>
</evidence>
<feature type="region of interest" description="Disordered" evidence="8">
    <location>
        <begin position="529"/>
        <end position="581"/>
    </location>
</feature>
<keyword evidence="9" id="KW-1133">Transmembrane helix</keyword>
<keyword evidence="2 7" id="KW-0645">Protease</keyword>
<dbReference type="Pfam" id="PF00082">
    <property type="entry name" value="Peptidase_S8"/>
    <property type="match status" value="1"/>
</dbReference>
<proteinExistence type="inferred from homology"/>
<dbReference type="AlphaFoldDB" id="A0A2V5HSV3"/>
<accession>A0A2V5HSV3</accession>
<evidence type="ECO:0000256" key="8">
    <source>
        <dbReference type="SAM" id="MobiDB-lite"/>
    </source>
</evidence>
<evidence type="ECO:0000256" key="3">
    <source>
        <dbReference type="ARBA" id="ARBA00022729"/>
    </source>
</evidence>
<evidence type="ECO:0000256" key="5">
    <source>
        <dbReference type="ARBA" id="ARBA00022825"/>
    </source>
</evidence>
<evidence type="ECO:0000256" key="1">
    <source>
        <dbReference type="ARBA" id="ARBA00011073"/>
    </source>
</evidence>
<reference evidence="12 13" key="1">
    <citation type="submission" date="2018-02" db="EMBL/GenBank/DDBJ databases">
        <title>The genomes of Aspergillus section Nigri reveals drivers in fungal speciation.</title>
        <authorList>
            <consortium name="DOE Joint Genome Institute"/>
            <person name="Vesth T.C."/>
            <person name="Nybo J."/>
            <person name="Theobald S."/>
            <person name="Brandl J."/>
            <person name="Frisvad J.C."/>
            <person name="Nielsen K.F."/>
            <person name="Lyhne E.K."/>
            <person name="Kogle M.E."/>
            <person name="Kuo A."/>
            <person name="Riley R."/>
            <person name="Clum A."/>
            <person name="Nolan M."/>
            <person name="Lipzen A."/>
            <person name="Salamov A."/>
            <person name="Henrissat B."/>
            <person name="Wiebenga A."/>
            <person name="De vries R.P."/>
            <person name="Grigoriev I.V."/>
            <person name="Mortensen U.H."/>
            <person name="Andersen M.R."/>
            <person name="Baker S.E."/>
        </authorList>
    </citation>
    <scope>NUCLEOTIDE SEQUENCE [LARGE SCALE GENOMIC DNA]</scope>
    <source>
        <strain evidence="12 13">CBS 114.80</strain>
    </source>
</reference>
<keyword evidence="5 7" id="KW-0720">Serine protease</keyword>
<dbReference type="PANTHER" id="PTHR43399">
    <property type="entry name" value="SUBTILISIN-RELATED"/>
    <property type="match status" value="1"/>
</dbReference>
<keyword evidence="6" id="KW-0865">Zymogen</keyword>
<dbReference type="PROSITE" id="PS51892">
    <property type="entry name" value="SUBTILASE"/>
    <property type="match status" value="1"/>
</dbReference>